<accession>A0AA36CGD2</accession>
<keyword evidence="1" id="KW-0472">Membrane</keyword>
<dbReference type="AlphaFoldDB" id="A0AA36CGD2"/>
<reference evidence="2" key="1">
    <citation type="submission" date="2023-06" db="EMBL/GenBank/DDBJ databases">
        <authorList>
            <person name="Delattre M."/>
        </authorList>
    </citation>
    <scope>NUCLEOTIDE SEQUENCE</scope>
    <source>
        <strain evidence="2">AF72</strain>
    </source>
</reference>
<proteinExistence type="predicted"/>
<gene>
    <name evidence="2" type="ORF">MSPICULIGERA_LOCUS6138</name>
</gene>
<feature type="transmembrane region" description="Helical" evidence="1">
    <location>
        <begin position="16"/>
        <end position="35"/>
    </location>
</feature>
<name>A0AA36CGD2_9BILA</name>
<dbReference type="Proteomes" id="UP001177023">
    <property type="component" value="Unassembled WGS sequence"/>
</dbReference>
<keyword evidence="1" id="KW-1133">Transmembrane helix</keyword>
<keyword evidence="3" id="KW-1185">Reference proteome</keyword>
<keyword evidence="1" id="KW-0812">Transmembrane</keyword>
<feature type="non-terminal residue" evidence="2">
    <location>
        <position position="1"/>
    </location>
</feature>
<comment type="caution">
    <text evidence="2">The sequence shown here is derived from an EMBL/GenBank/DDBJ whole genome shotgun (WGS) entry which is preliminary data.</text>
</comment>
<protein>
    <submittedName>
        <fullName evidence="2">Uncharacterized protein</fullName>
    </submittedName>
</protein>
<organism evidence="2 3">
    <name type="scientific">Mesorhabditis spiculigera</name>
    <dbReference type="NCBI Taxonomy" id="96644"/>
    <lineage>
        <taxon>Eukaryota</taxon>
        <taxon>Metazoa</taxon>
        <taxon>Ecdysozoa</taxon>
        <taxon>Nematoda</taxon>
        <taxon>Chromadorea</taxon>
        <taxon>Rhabditida</taxon>
        <taxon>Rhabditina</taxon>
        <taxon>Rhabditomorpha</taxon>
        <taxon>Rhabditoidea</taxon>
        <taxon>Rhabditidae</taxon>
        <taxon>Mesorhabditinae</taxon>
        <taxon>Mesorhabditis</taxon>
    </lineage>
</organism>
<dbReference type="EMBL" id="CATQJA010001512">
    <property type="protein sequence ID" value="CAJ0567590.1"/>
    <property type="molecule type" value="Genomic_DNA"/>
</dbReference>
<evidence type="ECO:0000313" key="2">
    <source>
        <dbReference type="EMBL" id="CAJ0567590.1"/>
    </source>
</evidence>
<evidence type="ECO:0000313" key="3">
    <source>
        <dbReference type="Proteomes" id="UP001177023"/>
    </source>
</evidence>
<sequence length="36" mass="4102">MVTEMYEVPVWFSRPANIYAVIGTTLFIPLITLIMA</sequence>
<evidence type="ECO:0000256" key="1">
    <source>
        <dbReference type="SAM" id="Phobius"/>
    </source>
</evidence>